<dbReference type="InterPro" id="IPR016181">
    <property type="entry name" value="Acyl_CoA_acyltransferase"/>
</dbReference>
<dbReference type="SUPFAM" id="SSF55729">
    <property type="entry name" value="Acyl-CoA N-acyltransferases (Nat)"/>
    <property type="match status" value="1"/>
</dbReference>
<organism evidence="2 3">
    <name type="scientific">Frateuria terrea</name>
    <dbReference type="NCBI Taxonomy" id="529704"/>
    <lineage>
        <taxon>Bacteria</taxon>
        <taxon>Pseudomonadati</taxon>
        <taxon>Pseudomonadota</taxon>
        <taxon>Gammaproteobacteria</taxon>
        <taxon>Lysobacterales</taxon>
        <taxon>Rhodanobacteraceae</taxon>
        <taxon>Frateuria</taxon>
    </lineage>
</organism>
<dbReference type="GO" id="GO:0016740">
    <property type="term" value="F:transferase activity"/>
    <property type="evidence" value="ECO:0007669"/>
    <property type="project" value="UniProtKB-KW"/>
</dbReference>
<dbReference type="STRING" id="529704.SAMN02927913_2619"/>
<evidence type="ECO:0000313" key="3">
    <source>
        <dbReference type="Proteomes" id="UP000199420"/>
    </source>
</evidence>
<accession>A0A1H6WRI9</accession>
<sequence length="317" mass="35360">MHRKGPSMLTLRPYVPADAAAWDALVARSRTGNLLHRRGYMDYHADRFTDCSLMVEREGEPVAVFPASRNGRVVTSHGGLTYAGLLSTSALRAETTLEVFTQMAAHYRAAGIRRVLYKAVPRVFHAYPAEEDLYALHRLGARLVRRDLSSVVALREGYRLAAERRRDIRHARQAGVHVETGGDLAAFHALLTEVLRRHEATPTHSLEELRLLQARFPQQIVLHTAHVAGTLQAGALVYDFGHAVHTQYLAASDEGRRCDALSLLLGELIGSVYADRHYFSFGISTEQEGRVLNGGLVTQKERFGARAVVHDFYEWAL</sequence>
<evidence type="ECO:0000313" key="2">
    <source>
        <dbReference type="EMBL" id="SEJ17764.1"/>
    </source>
</evidence>
<keyword evidence="3" id="KW-1185">Reference proteome</keyword>
<gene>
    <name evidence="2" type="ORF">SAMN04487997_2642</name>
</gene>
<dbReference type="Gene3D" id="3.40.630.30">
    <property type="match status" value="1"/>
</dbReference>
<keyword evidence="2" id="KW-0808">Transferase</keyword>
<dbReference type="InterPro" id="IPR038740">
    <property type="entry name" value="BioF2-like_GNAT_dom"/>
</dbReference>
<dbReference type="AlphaFoldDB" id="A0A1H6WRI9"/>
<dbReference type="EMBL" id="FNYC01000005">
    <property type="protein sequence ID" value="SEJ17764.1"/>
    <property type="molecule type" value="Genomic_DNA"/>
</dbReference>
<dbReference type="Pfam" id="PF13480">
    <property type="entry name" value="Acetyltransf_6"/>
    <property type="match status" value="1"/>
</dbReference>
<proteinExistence type="predicted"/>
<reference evidence="2 3" key="1">
    <citation type="submission" date="2016-10" db="EMBL/GenBank/DDBJ databases">
        <authorList>
            <person name="de Groot N.N."/>
        </authorList>
    </citation>
    <scope>NUCLEOTIDE SEQUENCE [LARGE SCALE GENOMIC DNA]</scope>
    <source>
        <strain evidence="2 3">DSM 26515</strain>
    </source>
</reference>
<dbReference type="Proteomes" id="UP000199420">
    <property type="component" value="Unassembled WGS sequence"/>
</dbReference>
<feature type="domain" description="BioF2-like acetyltransferase" evidence="1">
    <location>
        <begin position="165"/>
        <end position="286"/>
    </location>
</feature>
<name>A0A1H6WRI9_9GAMM</name>
<evidence type="ECO:0000259" key="1">
    <source>
        <dbReference type="Pfam" id="PF13480"/>
    </source>
</evidence>
<protein>
    <submittedName>
        <fullName evidence="2">Acetyltransferase (GNAT) domain-containing protein</fullName>
    </submittedName>
</protein>